<name>A0A067NUY0_PLEO1</name>
<evidence type="ECO:0000313" key="3">
    <source>
        <dbReference type="EMBL" id="KDQ31863.1"/>
    </source>
</evidence>
<dbReference type="InterPro" id="IPR045340">
    <property type="entry name" value="DUF6533"/>
</dbReference>
<dbReference type="Pfam" id="PF20151">
    <property type="entry name" value="DUF6533"/>
    <property type="match status" value="1"/>
</dbReference>
<feature type="transmembrane region" description="Helical" evidence="1">
    <location>
        <begin position="94"/>
        <end position="116"/>
    </location>
</feature>
<feature type="transmembrane region" description="Helical" evidence="1">
    <location>
        <begin position="181"/>
        <end position="203"/>
    </location>
</feature>
<keyword evidence="1" id="KW-0812">Transmembrane</keyword>
<gene>
    <name evidence="3" type="ORF">PLEOSDRAFT_1081272</name>
</gene>
<keyword evidence="1" id="KW-1133">Transmembrane helix</keyword>
<organism evidence="3 4">
    <name type="scientific">Pleurotus ostreatus (strain PC15)</name>
    <name type="common">Oyster mushroom</name>
    <dbReference type="NCBI Taxonomy" id="1137138"/>
    <lineage>
        <taxon>Eukaryota</taxon>
        <taxon>Fungi</taxon>
        <taxon>Dikarya</taxon>
        <taxon>Basidiomycota</taxon>
        <taxon>Agaricomycotina</taxon>
        <taxon>Agaricomycetes</taxon>
        <taxon>Agaricomycetidae</taxon>
        <taxon>Agaricales</taxon>
        <taxon>Pleurotineae</taxon>
        <taxon>Pleurotaceae</taxon>
        <taxon>Pleurotus</taxon>
    </lineage>
</organism>
<dbReference type="Proteomes" id="UP000027073">
    <property type="component" value="Unassembled WGS sequence"/>
</dbReference>
<dbReference type="HOGENOM" id="CLU_1205196_0_0_1"/>
<dbReference type="InParanoid" id="A0A067NUY0"/>
<evidence type="ECO:0000256" key="1">
    <source>
        <dbReference type="SAM" id="Phobius"/>
    </source>
</evidence>
<accession>A0A067NUY0</accession>
<proteinExistence type="predicted"/>
<dbReference type="EMBL" id="KL198005">
    <property type="protein sequence ID" value="KDQ31863.1"/>
    <property type="molecule type" value="Genomic_DNA"/>
</dbReference>
<keyword evidence="1" id="KW-0472">Membrane</keyword>
<feature type="domain" description="DUF6533" evidence="2">
    <location>
        <begin position="22"/>
        <end position="81"/>
    </location>
</feature>
<dbReference type="OrthoDB" id="2638860at2759"/>
<evidence type="ECO:0000259" key="2">
    <source>
        <dbReference type="Pfam" id="PF20151"/>
    </source>
</evidence>
<protein>
    <recommendedName>
        <fullName evidence="2">DUF6533 domain-containing protein</fullName>
    </recommendedName>
</protein>
<feature type="transmembrane region" description="Helical" evidence="1">
    <location>
        <begin position="128"/>
        <end position="151"/>
    </location>
</feature>
<dbReference type="VEuPathDB" id="FungiDB:PLEOSDRAFT_1081272"/>
<sequence length="230" mass="26420">MSSLSIMDRIVTGHRQYYTTQYVHLSSFTVLLWDYIITLPDEVGPGQFIRVHNTDTIKVELFWAGNWSYPRVLFFVNRYQAIGWQVVHTMGQVWVHNLVTLSCLSLIIPVHSILGFRVYGLYNREKWIAWFLAILLLGSTAAELYVCVMLSPELLRTALPFSNIVVCEAIRGSVSHLYMGLIPAVAFDTSALILVLVRGITYIRTQRIAGYRRSTLLHVLMRDSILYFLM</sequence>
<evidence type="ECO:0000313" key="4">
    <source>
        <dbReference type="Proteomes" id="UP000027073"/>
    </source>
</evidence>
<reference evidence="4" key="1">
    <citation type="journal article" date="2014" name="Proc. Natl. Acad. Sci. U.S.A.">
        <title>Extensive sampling of basidiomycete genomes demonstrates inadequacy of the white-rot/brown-rot paradigm for wood decay fungi.</title>
        <authorList>
            <person name="Riley R."/>
            <person name="Salamov A.A."/>
            <person name="Brown D.W."/>
            <person name="Nagy L.G."/>
            <person name="Floudas D."/>
            <person name="Held B.W."/>
            <person name="Levasseur A."/>
            <person name="Lombard V."/>
            <person name="Morin E."/>
            <person name="Otillar R."/>
            <person name="Lindquist E.A."/>
            <person name="Sun H."/>
            <person name="LaButti K.M."/>
            <person name="Schmutz J."/>
            <person name="Jabbour D."/>
            <person name="Luo H."/>
            <person name="Baker S.E."/>
            <person name="Pisabarro A.G."/>
            <person name="Walton J.D."/>
            <person name="Blanchette R.A."/>
            <person name="Henrissat B."/>
            <person name="Martin F."/>
            <person name="Cullen D."/>
            <person name="Hibbett D.S."/>
            <person name="Grigoriev I.V."/>
        </authorList>
    </citation>
    <scope>NUCLEOTIDE SEQUENCE [LARGE SCALE GENOMIC DNA]</scope>
    <source>
        <strain evidence="4">PC15</strain>
    </source>
</reference>
<dbReference type="AlphaFoldDB" id="A0A067NUY0"/>